<keyword evidence="3" id="KW-1185">Reference proteome</keyword>
<dbReference type="EMBL" id="JAEPRE010000033">
    <property type="protein sequence ID" value="KAG2235440.1"/>
    <property type="molecule type" value="Genomic_DNA"/>
</dbReference>
<proteinExistence type="predicted"/>
<reference evidence="2" key="1">
    <citation type="submission" date="2021-01" db="EMBL/GenBank/DDBJ databases">
        <title>Metabolic potential, ecology and presence of endohyphal bacteria is reflected in genomic diversity of Mucoromycotina.</title>
        <authorList>
            <person name="Muszewska A."/>
            <person name="Okrasinska A."/>
            <person name="Steczkiewicz K."/>
            <person name="Drgas O."/>
            <person name="Orlowska M."/>
            <person name="Perlinska-Lenart U."/>
            <person name="Aleksandrzak-Piekarczyk T."/>
            <person name="Szatraj K."/>
            <person name="Zielenkiewicz U."/>
            <person name="Pilsyk S."/>
            <person name="Malc E."/>
            <person name="Mieczkowski P."/>
            <person name="Kruszewska J.S."/>
            <person name="Biernat P."/>
            <person name="Pawlowska J."/>
        </authorList>
    </citation>
    <scope>NUCLEOTIDE SEQUENCE</scope>
    <source>
        <strain evidence="2">WA0000018081</strain>
    </source>
</reference>
<evidence type="ECO:0000313" key="3">
    <source>
        <dbReference type="Proteomes" id="UP000613177"/>
    </source>
</evidence>
<protein>
    <submittedName>
        <fullName evidence="2">Uncharacterized protein</fullName>
    </submittedName>
</protein>
<comment type="caution">
    <text evidence="2">The sequence shown here is derived from an EMBL/GenBank/DDBJ whole genome shotgun (WGS) entry which is preliminary data.</text>
</comment>
<evidence type="ECO:0000256" key="1">
    <source>
        <dbReference type="SAM" id="MobiDB-lite"/>
    </source>
</evidence>
<sequence length="196" mass="21739">MFSTINCNNSATASTSSGGSGWDTTEELLLVAYISIYYNQKALEQSLMHHSSDEQKGKWKCMVSLFKTEFIRCHSTGEAGSEDDIVYNKLEELLKNYPTILPPFTYSSYQRQFSDNLPEGQHTSSAPEHERPDASQGSESPLSRRRMETPPLAPISSTPLSTAPSVPSPRPARNTTRSQATNLSDTETIVECIVNR</sequence>
<gene>
    <name evidence="2" type="ORF">INT48_005790</name>
</gene>
<feature type="compositionally biased region" description="Polar residues" evidence="1">
    <location>
        <begin position="114"/>
        <end position="126"/>
    </location>
</feature>
<name>A0A8H7SVW1_9FUNG</name>
<feature type="compositionally biased region" description="Polar residues" evidence="1">
    <location>
        <begin position="173"/>
        <end position="187"/>
    </location>
</feature>
<dbReference type="Proteomes" id="UP000613177">
    <property type="component" value="Unassembled WGS sequence"/>
</dbReference>
<feature type="compositionally biased region" description="Polar residues" evidence="1">
    <location>
        <begin position="155"/>
        <end position="165"/>
    </location>
</feature>
<feature type="region of interest" description="Disordered" evidence="1">
    <location>
        <begin position="114"/>
        <end position="187"/>
    </location>
</feature>
<dbReference type="AlphaFoldDB" id="A0A8H7SVW1"/>
<organism evidence="2 3">
    <name type="scientific">Thamnidium elegans</name>
    <dbReference type="NCBI Taxonomy" id="101142"/>
    <lineage>
        <taxon>Eukaryota</taxon>
        <taxon>Fungi</taxon>
        <taxon>Fungi incertae sedis</taxon>
        <taxon>Mucoromycota</taxon>
        <taxon>Mucoromycotina</taxon>
        <taxon>Mucoromycetes</taxon>
        <taxon>Mucorales</taxon>
        <taxon>Mucorineae</taxon>
        <taxon>Mucoraceae</taxon>
        <taxon>Thamnidium</taxon>
    </lineage>
</organism>
<accession>A0A8H7SVW1</accession>
<evidence type="ECO:0000313" key="2">
    <source>
        <dbReference type="EMBL" id="KAG2235440.1"/>
    </source>
</evidence>
<feature type="region of interest" description="Disordered" evidence="1">
    <location>
        <begin position="1"/>
        <end position="21"/>
    </location>
</feature>